<gene>
    <name evidence="1" type="ORF">FG385_32875</name>
</gene>
<keyword evidence="2" id="KW-1185">Reference proteome</keyword>
<dbReference type="EMBL" id="VDFW01000055">
    <property type="protein sequence ID" value="TNC19062.1"/>
    <property type="molecule type" value="Genomic_DNA"/>
</dbReference>
<comment type="caution">
    <text evidence="1">The sequence shown here is derived from an EMBL/GenBank/DDBJ whole genome shotgun (WGS) entry which is preliminary data.</text>
</comment>
<proteinExistence type="predicted"/>
<name>A0A5C4LQB3_9PSEU</name>
<dbReference type="RefSeq" id="WP_139100712.1">
    <property type="nucleotide sequence ID" value="NZ_VDFW01000055.1"/>
</dbReference>
<evidence type="ECO:0000313" key="2">
    <source>
        <dbReference type="Proteomes" id="UP000305546"/>
    </source>
</evidence>
<dbReference type="AlphaFoldDB" id="A0A5C4LQB3"/>
<organism evidence="1 2">
    <name type="scientific">Amycolatopsis alkalitolerans</name>
    <dbReference type="NCBI Taxonomy" id="2547244"/>
    <lineage>
        <taxon>Bacteria</taxon>
        <taxon>Bacillati</taxon>
        <taxon>Actinomycetota</taxon>
        <taxon>Actinomycetes</taxon>
        <taxon>Pseudonocardiales</taxon>
        <taxon>Pseudonocardiaceae</taxon>
        <taxon>Amycolatopsis</taxon>
    </lineage>
</organism>
<reference evidence="1 2" key="1">
    <citation type="submission" date="2019-06" db="EMBL/GenBank/DDBJ databases">
        <title>Amycolatopsis alkalitolerans sp. nov., isolated from Gastrodia elata Blume.</title>
        <authorList>
            <person name="Narsing Rao M.P."/>
            <person name="Li W.J."/>
        </authorList>
    </citation>
    <scope>NUCLEOTIDE SEQUENCE [LARGE SCALE GENOMIC DNA]</scope>
    <source>
        <strain evidence="1 2">SYSUP0005</strain>
    </source>
</reference>
<sequence>MGWSTPAIWRGPMLYAGDVGVAAGGIGAAGSWDVSSYSAVYLAMYGMTNGAKLTVQSSPDDTFTNVVDQAVYTLRQEAILHTIVPMLGNYVKPVFEVDAGLGDFAGSLWLQPINAGGGVLFPGPTEGIHATSVATTPGYHQRFWLPYVQPGAAQFLFSPSSNAYWAQIIASDEGANFNTSGPVAAWTNPASPINQTVELPPGPVWVDIWDRSASGSNAFSFGLFPAGPQ</sequence>
<protein>
    <submittedName>
        <fullName evidence="1">Uncharacterized protein</fullName>
    </submittedName>
</protein>
<evidence type="ECO:0000313" key="1">
    <source>
        <dbReference type="EMBL" id="TNC19062.1"/>
    </source>
</evidence>
<dbReference type="Proteomes" id="UP000305546">
    <property type="component" value="Unassembled WGS sequence"/>
</dbReference>
<accession>A0A5C4LQB3</accession>